<dbReference type="Proteomes" id="UP001055811">
    <property type="component" value="Linkage Group LG01"/>
</dbReference>
<evidence type="ECO:0000313" key="1">
    <source>
        <dbReference type="EMBL" id="KAI3789864.1"/>
    </source>
</evidence>
<reference evidence="1 2" key="2">
    <citation type="journal article" date="2022" name="Mol. Ecol. Resour.">
        <title>The genomes of chicory, endive, great burdock and yacon provide insights into Asteraceae paleo-polyploidization history and plant inulin production.</title>
        <authorList>
            <person name="Fan W."/>
            <person name="Wang S."/>
            <person name="Wang H."/>
            <person name="Wang A."/>
            <person name="Jiang F."/>
            <person name="Liu H."/>
            <person name="Zhao H."/>
            <person name="Xu D."/>
            <person name="Zhang Y."/>
        </authorList>
    </citation>
    <scope>NUCLEOTIDE SEQUENCE [LARGE SCALE GENOMIC DNA]</scope>
    <source>
        <strain evidence="2">cv. Punajuju</strain>
        <tissue evidence="1">Leaves</tissue>
    </source>
</reference>
<reference evidence="2" key="1">
    <citation type="journal article" date="2022" name="Mol. Ecol. Resour.">
        <title>The genomes of chicory, endive, great burdock and yacon provide insights into Asteraceae palaeo-polyploidization history and plant inulin production.</title>
        <authorList>
            <person name="Fan W."/>
            <person name="Wang S."/>
            <person name="Wang H."/>
            <person name="Wang A."/>
            <person name="Jiang F."/>
            <person name="Liu H."/>
            <person name="Zhao H."/>
            <person name="Xu D."/>
            <person name="Zhang Y."/>
        </authorList>
    </citation>
    <scope>NUCLEOTIDE SEQUENCE [LARGE SCALE GENOMIC DNA]</scope>
    <source>
        <strain evidence="2">cv. Punajuju</strain>
    </source>
</reference>
<proteinExistence type="predicted"/>
<keyword evidence="2" id="KW-1185">Reference proteome</keyword>
<protein>
    <submittedName>
        <fullName evidence="1">Uncharacterized protein</fullName>
    </submittedName>
</protein>
<accession>A0ACB9H1X7</accession>
<gene>
    <name evidence="1" type="ORF">L2E82_02668</name>
</gene>
<comment type="caution">
    <text evidence="1">The sequence shown here is derived from an EMBL/GenBank/DDBJ whole genome shotgun (WGS) entry which is preliminary data.</text>
</comment>
<organism evidence="1 2">
    <name type="scientific">Cichorium intybus</name>
    <name type="common">Chicory</name>
    <dbReference type="NCBI Taxonomy" id="13427"/>
    <lineage>
        <taxon>Eukaryota</taxon>
        <taxon>Viridiplantae</taxon>
        <taxon>Streptophyta</taxon>
        <taxon>Embryophyta</taxon>
        <taxon>Tracheophyta</taxon>
        <taxon>Spermatophyta</taxon>
        <taxon>Magnoliopsida</taxon>
        <taxon>eudicotyledons</taxon>
        <taxon>Gunneridae</taxon>
        <taxon>Pentapetalae</taxon>
        <taxon>asterids</taxon>
        <taxon>campanulids</taxon>
        <taxon>Asterales</taxon>
        <taxon>Asteraceae</taxon>
        <taxon>Cichorioideae</taxon>
        <taxon>Cichorieae</taxon>
        <taxon>Cichoriinae</taxon>
        <taxon>Cichorium</taxon>
    </lineage>
</organism>
<dbReference type="EMBL" id="CM042009">
    <property type="protein sequence ID" value="KAI3789864.1"/>
    <property type="molecule type" value="Genomic_DNA"/>
</dbReference>
<name>A0ACB9H1X7_CICIN</name>
<sequence length="82" mass="9413">MEEMQQTQETMDVPMSTVCKAGTPNTINRVLADKPVETLDDQEDTEDEGIEETHPPVEMKEKTRRPSERIINKKLRKKIDGT</sequence>
<evidence type="ECO:0000313" key="2">
    <source>
        <dbReference type="Proteomes" id="UP001055811"/>
    </source>
</evidence>